<dbReference type="GO" id="GO:0005524">
    <property type="term" value="F:ATP binding"/>
    <property type="evidence" value="ECO:0007669"/>
    <property type="project" value="UniProtKB-UniRule"/>
</dbReference>
<evidence type="ECO:0000313" key="10">
    <source>
        <dbReference type="EMBL" id="CCI49201.1"/>
    </source>
</evidence>
<keyword evidence="2" id="KW-0493">Microtubule</keyword>
<dbReference type="PROSITE" id="PS00411">
    <property type="entry name" value="KINESIN_MOTOR_1"/>
    <property type="match status" value="1"/>
</dbReference>
<evidence type="ECO:0000256" key="5">
    <source>
        <dbReference type="ARBA" id="ARBA00023175"/>
    </source>
</evidence>
<keyword evidence="11" id="KW-1185">Reference proteome</keyword>
<dbReference type="PANTHER" id="PTHR47972">
    <property type="entry name" value="KINESIN-LIKE PROTEIN KLP-3"/>
    <property type="match status" value="1"/>
</dbReference>
<feature type="domain" description="Kinesin motor" evidence="9">
    <location>
        <begin position="758"/>
        <end position="1089"/>
    </location>
</feature>
<protein>
    <recommendedName>
        <fullName evidence="9">Kinesin motor domain-containing protein</fullName>
    </recommendedName>
</protein>
<dbReference type="InterPro" id="IPR027640">
    <property type="entry name" value="Kinesin-like_fam"/>
</dbReference>
<proteinExistence type="inferred from homology"/>
<dbReference type="GO" id="GO:0007018">
    <property type="term" value="P:microtubule-based movement"/>
    <property type="evidence" value="ECO:0007669"/>
    <property type="project" value="InterPro"/>
</dbReference>
<comment type="similarity">
    <text evidence="1">Belongs to the TRAFAC class myosin-kinesin ATPase superfamily. Kinesin family. KIN-14 subfamily.</text>
</comment>
<dbReference type="OrthoDB" id="3176171at2759"/>
<dbReference type="InterPro" id="IPR019821">
    <property type="entry name" value="Kinesin_motor_CS"/>
</dbReference>
<evidence type="ECO:0000256" key="4">
    <source>
        <dbReference type="ARBA" id="ARBA00022840"/>
    </source>
</evidence>
<dbReference type="Proteomes" id="UP000053237">
    <property type="component" value="Unassembled WGS sequence"/>
</dbReference>
<keyword evidence="3 6" id="KW-0547">Nucleotide-binding</keyword>
<dbReference type="Pfam" id="PF00225">
    <property type="entry name" value="Kinesin"/>
    <property type="match status" value="1"/>
</dbReference>
<evidence type="ECO:0000256" key="6">
    <source>
        <dbReference type="PROSITE-ProRule" id="PRU00283"/>
    </source>
</evidence>
<dbReference type="InterPro" id="IPR036961">
    <property type="entry name" value="Kinesin_motor_dom_sf"/>
</dbReference>
<dbReference type="Gene3D" id="3.40.850.10">
    <property type="entry name" value="Kinesin motor domain"/>
    <property type="match status" value="1"/>
</dbReference>
<feature type="coiled-coil region" evidence="7">
    <location>
        <begin position="473"/>
        <end position="574"/>
    </location>
</feature>
<organism evidence="10 11">
    <name type="scientific">Albugo candida</name>
    <dbReference type="NCBI Taxonomy" id="65357"/>
    <lineage>
        <taxon>Eukaryota</taxon>
        <taxon>Sar</taxon>
        <taxon>Stramenopiles</taxon>
        <taxon>Oomycota</taxon>
        <taxon>Peronosporomycetes</taxon>
        <taxon>Albuginales</taxon>
        <taxon>Albuginaceae</taxon>
        <taxon>Albugo</taxon>
    </lineage>
</organism>
<reference evidence="10 11" key="1">
    <citation type="submission" date="2012-05" db="EMBL/GenBank/DDBJ databases">
        <title>Recombination and specialization in a pathogen metapopulation.</title>
        <authorList>
            <person name="Gardiner A."/>
            <person name="Kemen E."/>
            <person name="Schultz-Larsen T."/>
            <person name="MacLean D."/>
            <person name="Van Oosterhout C."/>
            <person name="Jones J.D.G."/>
        </authorList>
    </citation>
    <scope>NUCLEOTIDE SEQUENCE [LARGE SCALE GENOMIC DNA]</scope>
    <source>
        <strain evidence="10 11">Ac Nc2</strain>
    </source>
</reference>
<evidence type="ECO:0000256" key="1">
    <source>
        <dbReference type="ARBA" id="ARBA00010899"/>
    </source>
</evidence>
<evidence type="ECO:0000259" key="9">
    <source>
        <dbReference type="PROSITE" id="PS50067"/>
    </source>
</evidence>
<dbReference type="PANTHER" id="PTHR47972:SF45">
    <property type="entry name" value="PROTEIN CLARET SEGREGATIONAL"/>
    <property type="match status" value="1"/>
</dbReference>
<evidence type="ECO:0000313" key="11">
    <source>
        <dbReference type="Proteomes" id="UP000053237"/>
    </source>
</evidence>
<dbReference type="SUPFAM" id="SSF52540">
    <property type="entry name" value="P-loop containing nucleoside triphosphate hydrolases"/>
    <property type="match status" value="1"/>
</dbReference>
<feature type="region of interest" description="Disordered" evidence="8">
    <location>
        <begin position="1"/>
        <end position="36"/>
    </location>
</feature>
<dbReference type="InterPro" id="IPR027417">
    <property type="entry name" value="P-loop_NTPase"/>
</dbReference>
<dbReference type="SMART" id="SM00129">
    <property type="entry name" value="KISc"/>
    <property type="match status" value="1"/>
</dbReference>
<evidence type="ECO:0000256" key="3">
    <source>
        <dbReference type="ARBA" id="ARBA00022741"/>
    </source>
</evidence>
<name>A0A024GS62_9STRA</name>
<keyword evidence="5 6" id="KW-0505">Motor protein</keyword>
<dbReference type="GO" id="GO:0003777">
    <property type="term" value="F:microtubule motor activity"/>
    <property type="evidence" value="ECO:0007669"/>
    <property type="project" value="InterPro"/>
</dbReference>
<feature type="region of interest" description="Disordered" evidence="8">
    <location>
        <begin position="134"/>
        <end position="153"/>
    </location>
</feature>
<sequence length="1105" mass="125628">MKRNREKDDHHSTNDANSFLERDTLINEKDSEPTCKVSRVSMEHRADAEQTSPPTTPAAHRFGFGFKASQLKVSMEKALLKSLPEENSAQLTEKTDPLTSSNANDCFVSTTNAIDIPTKPISDDTNSLNAKMQTSGSKKVLANSTAKSNSGHRITLRSMEKKQNRGGLTQYTLKRSSFVPSIKKSEKTGPQDENKENMTRAIVSAHSSALNSTESLRTKFEQSRIDEIETILKYRAKASKFNNKARQEEQVQYIRKLKNVLRTVCSEIRYINGNVSDVESDFVAEKQKLTQRVALAENAARKAFGRVANLLEETKSLSKEKETMHREKQTLSEKLYVVEKTVEDSSNAQSDLEKRKEQLEEQVEQSQIRMEKLTKEVESLRASLSDCERTYEEKAKELERSHHTQSEKEAKRRNEQTEKLQSQVTKLLEDSSQLALDREKFKQQACVLEDELKSEREKRNRMEMEKCTMRTLHEALESRFASTQDDLAELKSKMKEKESELSRLIQSITEMQKLSSNANSKLDTEKRQLQDKMETLQRTNKELERSERNLQNELKDALQTLEKTTRERDTAAKQLTENEKSHQSVEIRHQEIAKQATVNAAIRQTLESQLKEMRIEHVAVNAQMEAVKFEMRNVQQNCDELKISYEEKVADLEALAKAAKACASEQVEKLRESNVSLKSEVATLRDRLSSVRDEDLEELCTVRRDNEILRLRLRETSNQGSQSIAEKDQLITELQEKIRQGEKARRLMHNTIQELRGNVRVFVRARPFLPYEMVEKKQPESIISCECDGQSLKITRPMKGQESVVSSFTFDKVFPPCAGQDVVFTEVSEFVQSSLDGYHVCLFSYGQTGSGKTHTMQGSGTGQMRGVIPRAIEKVLNECELQREEGWVYTTRVSFMEIYNETIKDLLEPTLNGNRKLCIKKDTRGNFYVSDLTIVDVCAMDQVEALMERASRARSVASTDMNAQSSRSHSLFTLYLQGVRDSDGIVLDGRLNLVDLAGSERASRSNVTGDRLKETQAINKSLSCLADVFTAIGNKASHIPFRNSKLTYLLQNCLSGDGKTLMMVNLSPTFESANETLCSLRFAKQVNQCELGKAKRQIKSKNDVK</sequence>
<feature type="compositionally biased region" description="Polar residues" evidence="8">
    <location>
        <begin position="134"/>
        <end position="152"/>
    </location>
</feature>
<feature type="compositionally biased region" description="Basic and acidic residues" evidence="8">
    <location>
        <begin position="20"/>
        <end position="33"/>
    </location>
</feature>
<feature type="compositionally biased region" description="Basic and acidic residues" evidence="8">
    <location>
        <begin position="1"/>
        <end position="13"/>
    </location>
</feature>
<dbReference type="GO" id="GO:0008017">
    <property type="term" value="F:microtubule binding"/>
    <property type="evidence" value="ECO:0007669"/>
    <property type="project" value="InterPro"/>
</dbReference>
<dbReference type="STRING" id="65357.A0A024GS62"/>
<feature type="binding site" evidence="6">
    <location>
        <begin position="846"/>
        <end position="853"/>
    </location>
    <ligand>
        <name>ATP</name>
        <dbReference type="ChEBI" id="CHEBI:30616"/>
    </ligand>
</feature>
<keyword evidence="7" id="KW-0175">Coiled coil</keyword>
<dbReference type="AlphaFoldDB" id="A0A024GS62"/>
<dbReference type="PRINTS" id="PR00380">
    <property type="entry name" value="KINESINHEAVY"/>
</dbReference>
<evidence type="ECO:0000256" key="2">
    <source>
        <dbReference type="ARBA" id="ARBA00022701"/>
    </source>
</evidence>
<dbReference type="InterPro" id="IPR001752">
    <property type="entry name" value="Kinesin_motor_dom"/>
</dbReference>
<dbReference type="EMBL" id="CAIX01000281">
    <property type="protein sequence ID" value="CCI49201.1"/>
    <property type="molecule type" value="Genomic_DNA"/>
</dbReference>
<feature type="compositionally biased region" description="Basic and acidic residues" evidence="8">
    <location>
        <begin position="393"/>
        <end position="418"/>
    </location>
</feature>
<keyword evidence="4 6" id="KW-0067">ATP-binding</keyword>
<accession>A0A024GS62</accession>
<dbReference type="GO" id="GO:0005874">
    <property type="term" value="C:microtubule"/>
    <property type="evidence" value="ECO:0007669"/>
    <property type="project" value="UniProtKB-KW"/>
</dbReference>
<comment type="caution">
    <text evidence="10">The sequence shown here is derived from an EMBL/GenBank/DDBJ whole genome shotgun (WGS) entry which is preliminary data.</text>
</comment>
<evidence type="ECO:0000256" key="8">
    <source>
        <dbReference type="SAM" id="MobiDB-lite"/>
    </source>
</evidence>
<feature type="region of interest" description="Disordered" evidence="8">
    <location>
        <begin position="393"/>
        <end position="422"/>
    </location>
</feature>
<evidence type="ECO:0000256" key="7">
    <source>
        <dbReference type="SAM" id="Coils"/>
    </source>
</evidence>
<gene>
    <name evidence="10" type="ORF">BN9_104830</name>
</gene>
<feature type="coiled-coil region" evidence="7">
    <location>
        <begin position="603"/>
        <end position="694"/>
    </location>
</feature>
<dbReference type="InParanoid" id="A0A024GS62"/>
<dbReference type="PROSITE" id="PS50067">
    <property type="entry name" value="KINESIN_MOTOR_2"/>
    <property type="match status" value="1"/>
</dbReference>